<feature type="region of interest" description="Disordered" evidence="6">
    <location>
        <begin position="165"/>
        <end position="211"/>
    </location>
</feature>
<evidence type="ECO:0000256" key="2">
    <source>
        <dbReference type="ARBA" id="ARBA00022771"/>
    </source>
</evidence>
<keyword evidence="4" id="KW-0805">Transcription regulation</keyword>
<dbReference type="PANTHER" id="PTHR33304">
    <property type="match status" value="1"/>
</dbReference>
<evidence type="ECO:0000256" key="3">
    <source>
        <dbReference type="ARBA" id="ARBA00022833"/>
    </source>
</evidence>
<evidence type="ECO:0008006" key="9">
    <source>
        <dbReference type="Google" id="ProtNLM"/>
    </source>
</evidence>
<keyword evidence="5" id="KW-0804">Transcription</keyword>
<keyword evidence="1" id="KW-0479">Metal-binding</keyword>
<dbReference type="PROSITE" id="PS01359">
    <property type="entry name" value="ZF_PHD_1"/>
    <property type="match status" value="1"/>
</dbReference>
<dbReference type="Proteomes" id="UP000823775">
    <property type="component" value="Unassembled WGS sequence"/>
</dbReference>
<dbReference type="InterPro" id="IPR049914">
    <property type="entry name" value="PHD1-3/5-6"/>
</dbReference>
<name>A0ABS8TMW3_DATST</name>
<dbReference type="PANTHER" id="PTHR33304:SF36">
    <property type="entry name" value="GB|AAF26970.1-RELATED"/>
    <property type="match status" value="1"/>
</dbReference>
<comment type="caution">
    <text evidence="7">The sequence shown here is derived from an EMBL/GenBank/DDBJ whole genome shotgun (WGS) entry which is preliminary data.</text>
</comment>
<gene>
    <name evidence="7" type="ORF">HAX54_012590</name>
</gene>
<dbReference type="EMBL" id="JACEIK010001738">
    <property type="protein sequence ID" value="MCD7471849.1"/>
    <property type="molecule type" value="Genomic_DNA"/>
</dbReference>
<accession>A0ABS8TMW3</accession>
<dbReference type="InterPro" id="IPR011011">
    <property type="entry name" value="Znf_FYVE_PHD"/>
</dbReference>
<dbReference type="Gene3D" id="3.30.40.10">
    <property type="entry name" value="Zinc/RING finger domain, C3HC4 (zinc finger)"/>
    <property type="match status" value="1"/>
</dbReference>
<organism evidence="7 8">
    <name type="scientific">Datura stramonium</name>
    <name type="common">Jimsonweed</name>
    <name type="synonym">Common thornapple</name>
    <dbReference type="NCBI Taxonomy" id="4076"/>
    <lineage>
        <taxon>Eukaryota</taxon>
        <taxon>Viridiplantae</taxon>
        <taxon>Streptophyta</taxon>
        <taxon>Embryophyta</taxon>
        <taxon>Tracheophyta</taxon>
        <taxon>Spermatophyta</taxon>
        <taxon>Magnoliopsida</taxon>
        <taxon>eudicotyledons</taxon>
        <taxon>Gunneridae</taxon>
        <taxon>Pentapetalae</taxon>
        <taxon>asterids</taxon>
        <taxon>lamiids</taxon>
        <taxon>Solanales</taxon>
        <taxon>Solanaceae</taxon>
        <taxon>Solanoideae</taxon>
        <taxon>Datureae</taxon>
        <taxon>Datura</taxon>
    </lineage>
</organism>
<keyword evidence="2" id="KW-0863">Zinc-finger</keyword>
<evidence type="ECO:0000256" key="6">
    <source>
        <dbReference type="SAM" id="MobiDB-lite"/>
    </source>
</evidence>
<keyword evidence="3" id="KW-0862">Zinc</keyword>
<sequence length="211" mass="23338">MATHYPRQKEPSNIHQALKKKICEICGDIGLQEAIITCYQCKNVDVHQSCVLGYCDDAPEDWCCQKCAIGKGVISSSRGLENEYSEGSKLHASAKICERTVQPKKHMKFAGGHCTNWEKKVETGKTRYIPVEQALDLFKKTAGSSRVVSTKSTVTVTRRNFSKPRTSFSNSYLEKSTEQHSSGSAGYTKPQNLQNSIITGPSKKQVQSSKG</sequence>
<evidence type="ECO:0000256" key="1">
    <source>
        <dbReference type="ARBA" id="ARBA00022723"/>
    </source>
</evidence>
<evidence type="ECO:0000313" key="8">
    <source>
        <dbReference type="Proteomes" id="UP000823775"/>
    </source>
</evidence>
<protein>
    <recommendedName>
        <fullName evidence="9">PHD-type domain-containing protein</fullName>
    </recommendedName>
</protein>
<reference evidence="7 8" key="1">
    <citation type="journal article" date="2021" name="BMC Genomics">
        <title>Datura genome reveals duplications of psychoactive alkaloid biosynthetic genes and high mutation rate following tissue culture.</title>
        <authorList>
            <person name="Rajewski A."/>
            <person name="Carter-House D."/>
            <person name="Stajich J."/>
            <person name="Litt A."/>
        </authorList>
    </citation>
    <scope>NUCLEOTIDE SEQUENCE [LARGE SCALE GENOMIC DNA]</scope>
    <source>
        <strain evidence="7">AR-01</strain>
    </source>
</reference>
<evidence type="ECO:0000256" key="5">
    <source>
        <dbReference type="ARBA" id="ARBA00023163"/>
    </source>
</evidence>
<evidence type="ECO:0000256" key="4">
    <source>
        <dbReference type="ARBA" id="ARBA00023015"/>
    </source>
</evidence>
<evidence type="ECO:0000313" key="7">
    <source>
        <dbReference type="EMBL" id="MCD7471849.1"/>
    </source>
</evidence>
<dbReference type="InterPro" id="IPR013083">
    <property type="entry name" value="Znf_RING/FYVE/PHD"/>
</dbReference>
<dbReference type="InterPro" id="IPR019786">
    <property type="entry name" value="Zinc_finger_PHD-type_CS"/>
</dbReference>
<dbReference type="SUPFAM" id="SSF57903">
    <property type="entry name" value="FYVE/PHD zinc finger"/>
    <property type="match status" value="1"/>
</dbReference>
<proteinExistence type="predicted"/>
<keyword evidence="8" id="KW-1185">Reference proteome</keyword>